<keyword evidence="1" id="KW-0862">Zinc</keyword>
<dbReference type="OrthoDB" id="2430203at2759"/>
<evidence type="ECO:0000313" key="5">
    <source>
        <dbReference type="Proteomes" id="UP000054107"/>
    </source>
</evidence>
<dbReference type="EMBL" id="LN729858">
    <property type="protein sequence ID" value="CEP13527.1"/>
    <property type="molecule type" value="Genomic_DNA"/>
</dbReference>
<evidence type="ECO:0000313" key="4">
    <source>
        <dbReference type="EMBL" id="CEP13527.1"/>
    </source>
</evidence>
<dbReference type="AlphaFoldDB" id="A0A0B7NDF9"/>
<dbReference type="InterPro" id="IPR007527">
    <property type="entry name" value="Znf_SWIM"/>
</dbReference>
<keyword evidence="1" id="KW-0479">Metal-binding</keyword>
<dbReference type="PANTHER" id="PTHR33977:SF1">
    <property type="entry name" value="ZINC ION BINDING PROTEIN"/>
    <property type="match status" value="1"/>
</dbReference>
<keyword evidence="5" id="KW-1185">Reference proteome</keyword>
<protein>
    <recommendedName>
        <fullName evidence="3">SWIM-type domain-containing protein</fullName>
    </recommendedName>
</protein>
<dbReference type="STRING" id="35722.A0A0B7NDF9"/>
<dbReference type="GO" id="GO:0008270">
    <property type="term" value="F:zinc ion binding"/>
    <property type="evidence" value="ECO:0007669"/>
    <property type="project" value="UniProtKB-KW"/>
</dbReference>
<dbReference type="PROSITE" id="PS50966">
    <property type="entry name" value="ZF_SWIM"/>
    <property type="match status" value="1"/>
</dbReference>
<organism evidence="4 5">
    <name type="scientific">Parasitella parasitica</name>
    <dbReference type="NCBI Taxonomy" id="35722"/>
    <lineage>
        <taxon>Eukaryota</taxon>
        <taxon>Fungi</taxon>
        <taxon>Fungi incertae sedis</taxon>
        <taxon>Mucoromycota</taxon>
        <taxon>Mucoromycotina</taxon>
        <taxon>Mucoromycetes</taxon>
        <taxon>Mucorales</taxon>
        <taxon>Mucorineae</taxon>
        <taxon>Mucoraceae</taxon>
        <taxon>Parasitella</taxon>
    </lineage>
</organism>
<accession>A0A0B7NDF9</accession>
<evidence type="ECO:0000259" key="3">
    <source>
        <dbReference type="PROSITE" id="PS50966"/>
    </source>
</evidence>
<keyword evidence="2" id="KW-0175">Coiled coil</keyword>
<dbReference type="Pfam" id="PF04434">
    <property type="entry name" value="SWIM"/>
    <property type="match status" value="1"/>
</dbReference>
<reference evidence="4 5" key="1">
    <citation type="submission" date="2014-09" db="EMBL/GenBank/DDBJ databases">
        <authorList>
            <person name="Ellenberger Sabrina"/>
        </authorList>
    </citation>
    <scope>NUCLEOTIDE SEQUENCE [LARGE SCALE GENOMIC DNA]</scope>
    <source>
        <strain evidence="4 5">CBS 412.66</strain>
    </source>
</reference>
<name>A0A0B7NDF9_9FUNG</name>
<evidence type="ECO:0000256" key="1">
    <source>
        <dbReference type="PROSITE-ProRule" id="PRU00325"/>
    </source>
</evidence>
<keyword evidence="1" id="KW-0863">Zinc-finger</keyword>
<dbReference type="Proteomes" id="UP000054107">
    <property type="component" value="Unassembled WGS sequence"/>
</dbReference>
<dbReference type="PANTHER" id="PTHR33977">
    <property type="entry name" value="ZINC ION BINDING PROTEIN"/>
    <property type="match status" value="1"/>
</dbReference>
<proteinExistence type="predicted"/>
<sequence length="660" mass="76739">MYNHTYIKIPDKVIKPTLEWKQTVEDSVAKHGVMWITPRYVGDNPDFPVRQNQQRTAAKIYGAEPKRRRREIPYVWYVDYKCHRSGNYRDKVSEGSRVRGGSTGSIRYLQKSSKKMDCKAKLKITCFKQNPKFVKIIHIGVHNHEVGSIHDIKHLPLSLERKNQITERLHTVDEIAELLFKKIFANSAEIFCYYPTIRLRQFIEIKSKAVDEQESISLWLDELRQKNYCTFKHSTFVNDFTFGFSSPWQKELLKNATAICLDATHCVSHIQRGILYTIVIRHAITGTGCPVAYMFTKDHSMASIAAFLSFVKHDIGAVSLEKITIDISATEHAAINAVYPEATIQWCLFHVSRAWMEKIRELVKLGSSALNNQIHKDIIADLKALMWERNPEVFLLNLLGFRTYLNVEKFVHWSTAFQPQVYTNMETNNFIESWHNQLKTTYMGRKRNRRVDRLIFILVNDVEPDYIHNICRISLNIGRMGPEERKRRRREMDAAGINEAVLSIMIEEPDKESNVYRVKSFTDELLFYDIDVIDREMRTCSCSEFQWHEIACKHMYLLRRLHPDIVIYNGVPIFVQMPSYAKEVQTLSDNANTVTALSVENRALNIINNLETTLNQLKHNTKQLTNEQILQLAESTTNIINILQISSSIGSNSNFVRQRR</sequence>
<feature type="coiled-coil region" evidence="2">
    <location>
        <begin position="600"/>
        <end position="627"/>
    </location>
</feature>
<feature type="domain" description="SWIM-type" evidence="3">
    <location>
        <begin position="528"/>
        <end position="563"/>
    </location>
</feature>
<gene>
    <name evidence="4" type="primary">PARPA_07611.1 scaffold 28606</name>
</gene>
<evidence type="ECO:0000256" key="2">
    <source>
        <dbReference type="SAM" id="Coils"/>
    </source>
</evidence>